<name>A0AAQ3RRQ1_VIGMU</name>
<dbReference type="GO" id="GO:0009451">
    <property type="term" value="P:RNA modification"/>
    <property type="evidence" value="ECO:0007669"/>
    <property type="project" value="InterPro"/>
</dbReference>
<organism evidence="2 3">
    <name type="scientific">Vigna mungo</name>
    <name type="common">Black gram</name>
    <name type="synonym">Phaseolus mungo</name>
    <dbReference type="NCBI Taxonomy" id="3915"/>
    <lineage>
        <taxon>Eukaryota</taxon>
        <taxon>Viridiplantae</taxon>
        <taxon>Streptophyta</taxon>
        <taxon>Embryophyta</taxon>
        <taxon>Tracheophyta</taxon>
        <taxon>Spermatophyta</taxon>
        <taxon>Magnoliopsida</taxon>
        <taxon>eudicotyledons</taxon>
        <taxon>Gunneridae</taxon>
        <taxon>Pentapetalae</taxon>
        <taxon>rosids</taxon>
        <taxon>fabids</taxon>
        <taxon>Fabales</taxon>
        <taxon>Fabaceae</taxon>
        <taxon>Papilionoideae</taxon>
        <taxon>50 kb inversion clade</taxon>
        <taxon>NPAAA clade</taxon>
        <taxon>indigoferoid/millettioid clade</taxon>
        <taxon>Phaseoleae</taxon>
        <taxon>Vigna</taxon>
    </lineage>
</organism>
<dbReference type="Gene3D" id="1.25.40.10">
    <property type="entry name" value="Tetratricopeptide repeat domain"/>
    <property type="match status" value="1"/>
</dbReference>
<evidence type="ECO:0000256" key="1">
    <source>
        <dbReference type="ARBA" id="ARBA00022737"/>
    </source>
</evidence>
<dbReference type="Pfam" id="PF01535">
    <property type="entry name" value="PPR"/>
    <property type="match status" value="2"/>
</dbReference>
<dbReference type="GO" id="GO:0003723">
    <property type="term" value="F:RNA binding"/>
    <property type="evidence" value="ECO:0007669"/>
    <property type="project" value="InterPro"/>
</dbReference>
<gene>
    <name evidence="2" type="ORF">V8G54_018695</name>
</gene>
<dbReference type="InterPro" id="IPR002885">
    <property type="entry name" value="PPR_rpt"/>
</dbReference>
<proteinExistence type="predicted"/>
<dbReference type="PANTHER" id="PTHR47926">
    <property type="entry name" value="PENTATRICOPEPTIDE REPEAT-CONTAINING PROTEIN"/>
    <property type="match status" value="1"/>
</dbReference>
<dbReference type="AlphaFoldDB" id="A0AAQ3RRQ1"/>
<dbReference type="EMBL" id="CP144695">
    <property type="protein sequence ID" value="WVZ05349.1"/>
    <property type="molecule type" value="Genomic_DNA"/>
</dbReference>
<keyword evidence="3" id="KW-1185">Reference proteome</keyword>
<evidence type="ECO:0000313" key="3">
    <source>
        <dbReference type="Proteomes" id="UP001374535"/>
    </source>
</evidence>
<reference evidence="2 3" key="1">
    <citation type="journal article" date="2023" name="Life. Sci Alliance">
        <title>Evolutionary insights into 3D genome organization and epigenetic landscape of Vigna mungo.</title>
        <authorList>
            <person name="Junaid A."/>
            <person name="Singh B."/>
            <person name="Bhatia S."/>
        </authorList>
    </citation>
    <scope>NUCLEOTIDE SEQUENCE [LARGE SCALE GENOMIC DNA]</scope>
    <source>
        <strain evidence="2">Urdbean</strain>
    </source>
</reference>
<dbReference type="PROSITE" id="PS51257">
    <property type="entry name" value="PROKAR_LIPOPROTEIN"/>
    <property type="match status" value="1"/>
</dbReference>
<dbReference type="Proteomes" id="UP001374535">
    <property type="component" value="Chromosome 6"/>
</dbReference>
<evidence type="ECO:0008006" key="4">
    <source>
        <dbReference type="Google" id="ProtNLM"/>
    </source>
</evidence>
<protein>
    <recommendedName>
        <fullName evidence="4">Pentatricopeptide repeat-containing protein</fullName>
    </recommendedName>
</protein>
<dbReference type="PANTHER" id="PTHR47926:SF342">
    <property type="entry name" value="TETRATRICOPEPTIDE-LIKE HELICAL DOMAIN-CONTAINING PROTEIN-RELATED"/>
    <property type="match status" value="1"/>
</dbReference>
<keyword evidence="1" id="KW-0677">Repeat</keyword>
<accession>A0AAQ3RRQ1</accession>
<dbReference type="InterPro" id="IPR046960">
    <property type="entry name" value="PPR_At4g14850-like_plant"/>
</dbReference>
<sequence length="185" mass="20882">MNVHFKVDGYAITVHPSSYQETLFNTFNALFSCAKFLSLAQQFHAHIIINGLYREVFYGSNITNAYVQSGSLPLATEAFDQITAKNLHSWNTIIAGYSKCCFYVYVLKLFRDLRSDGNAVDSFNLVFAIKARQRLMFLHNERLLHCLAIKSGLEGDLSIVPALLDMYAELGSLNDAHKLFDDILT</sequence>
<dbReference type="NCBIfam" id="TIGR00756">
    <property type="entry name" value="PPR"/>
    <property type="match status" value="1"/>
</dbReference>
<evidence type="ECO:0000313" key="2">
    <source>
        <dbReference type="EMBL" id="WVZ05349.1"/>
    </source>
</evidence>
<dbReference type="InterPro" id="IPR011990">
    <property type="entry name" value="TPR-like_helical_dom_sf"/>
</dbReference>